<reference evidence="1 2" key="1">
    <citation type="journal article" date="2007" name="Nature">
        <title>Evolution of genes and genomes on the Drosophila phylogeny.</title>
        <authorList>
            <consortium name="Drosophila 12 Genomes Consortium"/>
            <person name="Clark A.G."/>
            <person name="Eisen M.B."/>
            <person name="Smith D.R."/>
            <person name="Bergman C.M."/>
            <person name="Oliver B."/>
            <person name="Markow T.A."/>
            <person name="Kaufman T.C."/>
            <person name="Kellis M."/>
            <person name="Gelbart W."/>
            <person name="Iyer V.N."/>
            <person name="Pollard D.A."/>
            <person name="Sackton T.B."/>
            <person name="Larracuente A.M."/>
            <person name="Singh N.D."/>
            <person name="Abad J.P."/>
            <person name="Abt D.N."/>
            <person name="Adryan B."/>
            <person name="Aguade M."/>
            <person name="Akashi H."/>
            <person name="Anderson W.W."/>
            <person name="Aquadro C.F."/>
            <person name="Ardell D.H."/>
            <person name="Arguello R."/>
            <person name="Artieri C.G."/>
            <person name="Barbash D.A."/>
            <person name="Barker D."/>
            <person name="Barsanti P."/>
            <person name="Batterham P."/>
            <person name="Batzoglou S."/>
            <person name="Begun D."/>
            <person name="Bhutkar A."/>
            <person name="Blanco E."/>
            <person name="Bosak S.A."/>
            <person name="Bradley R.K."/>
            <person name="Brand A.D."/>
            <person name="Brent M.R."/>
            <person name="Brooks A.N."/>
            <person name="Brown R.H."/>
            <person name="Butlin R.K."/>
            <person name="Caggese C."/>
            <person name="Calvi B.R."/>
            <person name="Bernardo de Carvalho A."/>
            <person name="Caspi A."/>
            <person name="Castrezana S."/>
            <person name="Celniker S.E."/>
            <person name="Chang J.L."/>
            <person name="Chapple C."/>
            <person name="Chatterji S."/>
            <person name="Chinwalla A."/>
            <person name="Civetta A."/>
            <person name="Clifton S.W."/>
            <person name="Comeron J.M."/>
            <person name="Costello J.C."/>
            <person name="Coyne J.A."/>
            <person name="Daub J."/>
            <person name="David R.G."/>
            <person name="Delcher A.L."/>
            <person name="Delehaunty K."/>
            <person name="Do C.B."/>
            <person name="Ebling H."/>
            <person name="Edwards K."/>
            <person name="Eickbush T."/>
            <person name="Evans J.D."/>
            <person name="Filipski A."/>
            <person name="Findeiss S."/>
            <person name="Freyhult E."/>
            <person name="Fulton L."/>
            <person name="Fulton R."/>
            <person name="Garcia A.C."/>
            <person name="Gardiner A."/>
            <person name="Garfield D.A."/>
            <person name="Garvin B.E."/>
            <person name="Gibson G."/>
            <person name="Gilbert D."/>
            <person name="Gnerre S."/>
            <person name="Godfrey J."/>
            <person name="Good R."/>
            <person name="Gotea V."/>
            <person name="Gravely B."/>
            <person name="Greenberg A.J."/>
            <person name="Griffiths-Jones S."/>
            <person name="Gross S."/>
            <person name="Guigo R."/>
            <person name="Gustafson E.A."/>
            <person name="Haerty W."/>
            <person name="Hahn M.W."/>
            <person name="Halligan D.L."/>
            <person name="Halpern A.L."/>
            <person name="Halter G.M."/>
            <person name="Han M.V."/>
            <person name="Heger A."/>
            <person name="Hillier L."/>
            <person name="Hinrichs A.S."/>
            <person name="Holmes I."/>
            <person name="Hoskins R.A."/>
            <person name="Hubisz M.J."/>
            <person name="Hultmark D."/>
            <person name="Huntley M.A."/>
            <person name="Jaffe D.B."/>
            <person name="Jagadeeshan S."/>
            <person name="Jeck W.R."/>
            <person name="Johnson J."/>
            <person name="Jones C.D."/>
            <person name="Jordan W.C."/>
            <person name="Karpen G.H."/>
            <person name="Kataoka E."/>
            <person name="Keightley P.D."/>
            <person name="Kheradpour P."/>
            <person name="Kirkness E.F."/>
            <person name="Koerich L.B."/>
            <person name="Kristiansen K."/>
            <person name="Kudrna D."/>
            <person name="Kulathinal R.J."/>
            <person name="Kumar S."/>
            <person name="Kwok R."/>
            <person name="Lander E."/>
            <person name="Langley C.H."/>
            <person name="Lapoint R."/>
            <person name="Lazzaro B.P."/>
            <person name="Lee S.J."/>
            <person name="Levesque L."/>
            <person name="Li R."/>
            <person name="Lin C.F."/>
            <person name="Lin M.F."/>
            <person name="Lindblad-Toh K."/>
            <person name="Llopart A."/>
            <person name="Long M."/>
            <person name="Low L."/>
            <person name="Lozovsky E."/>
            <person name="Lu J."/>
            <person name="Luo M."/>
            <person name="Machado C.A."/>
            <person name="Makalowski W."/>
            <person name="Marzo M."/>
            <person name="Matsuda M."/>
            <person name="Matzkin L."/>
            <person name="McAllister B."/>
            <person name="McBride C.S."/>
            <person name="McKernan B."/>
            <person name="McKernan K."/>
            <person name="Mendez-Lago M."/>
            <person name="Minx P."/>
            <person name="Mollenhauer M.U."/>
            <person name="Montooth K."/>
            <person name="Mount S.M."/>
            <person name="Mu X."/>
            <person name="Myers E."/>
            <person name="Negre B."/>
            <person name="Newfeld S."/>
            <person name="Nielsen R."/>
            <person name="Noor M.A."/>
            <person name="O'Grady P."/>
            <person name="Pachter L."/>
            <person name="Papaceit M."/>
            <person name="Parisi M.J."/>
            <person name="Parisi M."/>
            <person name="Parts L."/>
            <person name="Pedersen J.S."/>
            <person name="Pesole G."/>
            <person name="Phillippy A.M."/>
            <person name="Ponting C.P."/>
            <person name="Pop M."/>
            <person name="Porcelli D."/>
            <person name="Powell J.R."/>
            <person name="Prohaska S."/>
            <person name="Pruitt K."/>
            <person name="Puig M."/>
            <person name="Quesneville H."/>
            <person name="Ram K.R."/>
            <person name="Rand D."/>
            <person name="Rasmussen M.D."/>
            <person name="Reed L.K."/>
            <person name="Reenan R."/>
            <person name="Reily A."/>
            <person name="Remington K.A."/>
            <person name="Rieger T.T."/>
            <person name="Ritchie M.G."/>
            <person name="Robin C."/>
            <person name="Rogers Y.H."/>
            <person name="Rohde C."/>
            <person name="Rozas J."/>
            <person name="Rubenfield M.J."/>
            <person name="Ruiz A."/>
            <person name="Russo S."/>
            <person name="Salzberg S.L."/>
            <person name="Sanchez-Gracia A."/>
            <person name="Saranga D.J."/>
            <person name="Sato H."/>
            <person name="Schaeffer S.W."/>
            <person name="Schatz M.C."/>
            <person name="Schlenke T."/>
            <person name="Schwartz R."/>
            <person name="Segarra C."/>
            <person name="Singh R.S."/>
            <person name="Sirot L."/>
            <person name="Sirota M."/>
            <person name="Sisneros N.B."/>
            <person name="Smith C.D."/>
            <person name="Smith T.F."/>
            <person name="Spieth J."/>
            <person name="Stage D.E."/>
            <person name="Stark A."/>
            <person name="Stephan W."/>
            <person name="Strausberg R.L."/>
            <person name="Strempel S."/>
            <person name="Sturgill D."/>
            <person name="Sutton G."/>
            <person name="Sutton G.G."/>
            <person name="Tao W."/>
            <person name="Teichmann S."/>
            <person name="Tobari Y.N."/>
            <person name="Tomimura Y."/>
            <person name="Tsolas J.M."/>
            <person name="Valente V.L."/>
            <person name="Venter E."/>
            <person name="Venter J.C."/>
            <person name="Vicario S."/>
            <person name="Vieira F.G."/>
            <person name="Vilella A.J."/>
            <person name="Villasante A."/>
            <person name="Walenz B."/>
            <person name="Wang J."/>
            <person name="Wasserman M."/>
            <person name="Watts T."/>
            <person name="Wilson D."/>
            <person name="Wilson R.K."/>
            <person name="Wing R.A."/>
            <person name="Wolfner M.F."/>
            <person name="Wong A."/>
            <person name="Wong G.K."/>
            <person name="Wu C.I."/>
            <person name="Wu G."/>
            <person name="Yamamoto D."/>
            <person name="Yang H.P."/>
            <person name="Yang S.P."/>
            <person name="Yorke J.A."/>
            <person name="Yoshida K."/>
            <person name="Zdobnov E."/>
            <person name="Zhang P."/>
            <person name="Zhang Y."/>
            <person name="Zimin A.V."/>
            <person name="Baldwin J."/>
            <person name="Abdouelleil A."/>
            <person name="Abdulkadir J."/>
            <person name="Abebe A."/>
            <person name="Abera B."/>
            <person name="Abreu J."/>
            <person name="Acer S.C."/>
            <person name="Aftuck L."/>
            <person name="Alexander A."/>
            <person name="An P."/>
            <person name="Anderson E."/>
            <person name="Anderson S."/>
            <person name="Arachi H."/>
            <person name="Azer M."/>
            <person name="Bachantsang P."/>
            <person name="Barry A."/>
            <person name="Bayul T."/>
            <person name="Berlin A."/>
            <person name="Bessette D."/>
            <person name="Bloom T."/>
            <person name="Blye J."/>
            <person name="Boguslavskiy L."/>
            <person name="Bonnet C."/>
            <person name="Boukhgalter B."/>
            <person name="Bourzgui I."/>
            <person name="Brown A."/>
            <person name="Cahill P."/>
            <person name="Channer S."/>
            <person name="Cheshatsang Y."/>
            <person name="Chuda L."/>
            <person name="Citroen M."/>
            <person name="Collymore A."/>
            <person name="Cooke P."/>
            <person name="Costello M."/>
            <person name="D'Aco K."/>
            <person name="Daza R."/>
            <person name="De Haan G."/>
            <person name="DeGray S."/>
            <person name="DeMaso C."/>
            <person name="Dhargay N."/>
            <person name="Dooley K."/>
            <person name="Dooley E."/>
            <person name="Doricent M."/>
            <person name="Dorje P."/>
            <person name="Dorjee K."/>
            <person name="Dupes A."/>
            <person name="Elong R."/>
            <person name="Falk J."/>
            <person name="Farina A."/>
            <person name="Faro S."/>
            <person name="Ferguson D."/>
            <person name="Fisher S."/>
            <person name="Foley C.D."/>
            <person name="Franke A."/>
            <person name="Friedrich D."/>
            <person name="Gadbois L."/>
            <person name="Gearin G."/>
            <person name="Gearin C.R."/>
            <person name="Giannoukos G."/>
            <person name="Goode T."/>
            <person name="Graham J."/>
            <person name="Grandbois E."/>
            <person name="Grewal S."/>
            <person name="Gyaltsen K."/>
            <person name="Hafez N."/>
            <person name="Hagos B."/>
            <person name="Hall J."/>
            <person name="Henson C."/>
            <person name="Hollinger A."/>
            <person name="Honan T."/>
            <person name="Huard M.D."/>
            <person name="Hughes L."/>
            <person name="Hurhula B."/>
            <person name="Husby M.E."/>
            <person name="Kamat A."/>
            <person name="Kanga B."/>
            <person name="Kashin S."/>
            <person name="Khazanovich D."/>
            <person name="Kisner P."/>
            <person name="Lance K."/>
            <person name="Lara M."/>
            <person name="Lee W."/>
            <person name="Lennon N."/>
            <person name="Letendre F."/>
            <person name="LeVine R."/>
            <person name="Lipovsky A."/>
            <person name="Liu X."/>
            <person name="Liu J."/>
            <person name="Liu S."/>
            <person name="Lokyitsang T."/>
            <person name="Lokyitsang Y."/>
            <person name="Lubonja R."/>
            <person name="Lui A."/>
            <person name="MacDonald P."/>
            <person name="Magnisalis V."/>
            <person name="Maru K."/>
            <person name="Matthews C."/>
            <person name="McCusker W."/>
            <person name="McDonough S."/>
            <person name="Mehta T."/>
            <person name="Meldrim J."/>
            <person name="Meneus L."/>
            <person name="Mihai O."/>
            <person name="Mihalev A."/>
            <person name="Mihova T."/>
            <person name="Mittelman R."/>
            <person name="Mlenga V."/>
            <person name="Montmayeur A."/>
            <person name="Mulrain L."/>
            <person name="Navidi A."/>
            <person name="Naylor J."/>
            <person name="Negash T."/>
            <person name="Nguyen T."/>
            <person name="Nguyen N."/>
            <person name="Nicol R."/>
            <person name="Norbu C."/>
            <person name="Norbu N."/>
            <person name="Novod N."/>
            <person name="O'Neill B."/>
            <person name="Osman S."/>
            <person name="Markiewicz E."/>
            <person name="Oyono O.L."/>
            <person name="Patti C."/>
            <person name="Phunkhang P."/>
            <person name="Pierre F."/>
            <person name="Priest M."/>
            <person name="Raghuraman S."/>
            <person name="Rege F."/>
            <person name="Reyes R."/>
            <person name="Rise C."/>
            <person name="Rogov P."/>
            <person name="Ross K."/>
            <person name="Ryan E."/>
            <person name="Settipalli S."/>
            <person name="Shea T."/>
            <person name="Sherpa N."/>
            <person name="Shi L."/>
            <person name="Shih D."/>
            <person name="Sparrow T."/>
            <person name="Spaulding J."/>
            <person name="Stalker J."/>
            <person name="Stange-Thomann N."/>
            <person name="Stavropoulos S."/>
            <person name="Stone C."/>
            <person name="Strader C."/>
            <person name="Tesfaye S."/>
            <person name="Thomson T."/>
            <person name="Thoulutsang Y."/>
            <person name="Thoulutsang D."/>
            <person name="Topham K."/>
            <person name="Topping I."/>
            <person name="Tsamla T."/>
            <person name="Vassiliev H."/>
            <person name="Vo A."/>
            <person name="Wangchuk T."/>
            <person name="Wangdi T."/>
            <person name="Weiand M."/>
            <person name="Wilkinson J."/>
            <person name="Wilson A."/>
            <person name="Yadav S."/>
            <person name="Young G."/>
            <person name="Yu Q."/>
            <person name="Zembek L."/>
            <person name="Zhong D."/>
            <person name="Zimmer A."/>
            <person name="Zwirko Z."/>
            <person name="Jaffe D.B."/>
            <person name="Alvarez P."/>
            <person name="Brockman W."/>
            <person name="Butler J."/>
            <person name="Chin C."/>
            <person name="Gnerre S."/>
            <person name="Grabherr M."/>
            <person name="Kleber M."/>
            <person name="Mauceli E."/>
            <person name="MacCallum I."/>
        </authorList>
    </citation>
    <scope>NUCLEOTIDE SEQUENCE [LARGE SCALE GENOMIC DNA]</scope>
    <source>
        <strain evidence="2">Tucson 15081-1352.22</strain>
    </source>
</reference>
<sequence length="202" mass="24157">MMKTDEEQLTDTNTDKTETTVALVTSKVKVLSIGNQEEYLKPEKPMETEFDKQIFYDECRKHFGQLLLGSKTPLASNNWFVMDLFEMKTIEEDDQPRRYQFECNIGGSPGKYVEHGVFGQTLYADEVMHELRSRLKDKKWISKNTLVLPRRTDLTRSTYRFADEYYIHNMIVGIIQEQKFKIFKFLLYLHQEYVRERHKNRF</sequence>
<accession>A0A0Q9XJK0</accession>
<dbReference type="KEGG" id="dmo:Dmoj_GI25894"/>
<dbReference type="EMBL" id="CH933808">
    <property type="protein sequence ID" value="KRG05054.1"/>
    <property type="molecule type" value="Genomic_DNA"/>
</dbReference>
<dbReference type="AlphaFoldDB" id="A0A0Q9XJK0"/>
<evidence type="ECO:0000313" key="1">
    <source>
        <dbReference type="EMBL" id="KRG05054.1"/>
    </source>
</evidence>
<organism evidence="1 2">
    <name type="scientific">Drosophila mojavensis</name>
    <name type="common">Fruit fly</name>
    <dbReference type="NCBI Taxonomy" id="7230"/>
    <lineage>
        <taxon>Eukaryota</taxon>
        <taxon>Metazoa</taxon>
        <taxon>Ecdysozoa</taxon>
        <taxon>Arthropoda</taxon>
        <taxon>Hexapoda</taxon>
        <taxon>Insecta</taxon>
        <taxon>Pterygota</taxon>
        <taxon>Neoptera</taxon>
        <taxon>Endopterygota</taxon>
        <taxon>Diptera</taxon>
        <taxon>Brachycera</taxon>
        <taxon>Muscomorpha</taxon>
        <taxon>Ephydroidea</taxon>
        <taxon>Drosophilidae</taxon>
        <taxon>Drosophila</taxon>
    </lineage>
</organism>
<gene>
    <name evidence="1" type="primary">Dmoj\GI25894</name>
    <name evidence="1" type="ORF">Dmoj_GI25894</name>
</gene>
<dbReference type="InParanoid" id="A0A0Q9XJK0"/>
<dbReference type="OrthoDB" id="7864837at2759"/>
<protein>
    <submittedName>
        <fullName evidence="1">Uncharacterized protein</fullName>
    </submittedName>
</protein>
<evidence type="ECO:0000313" key="2">
    <source>
        <dbReference type="Proteomes" id="UP000009192"/>
    </source>
</evidence>
<name>A0A0Q9XJK0_DROMO</name>
<keyword evidence="2" id="KW-1185">Reference proteome</keyword>
<proteinExistence type="predicted"/>
<dbReference type="Proteomes" id="UP000009192">
    <property type="component" value="Unassembled WGS sequence"/>
</dbReference>